<feature type="transmembrane region" description="Helical" evidence="1">
    <location>
        <begin position="210"/>
        <end position="236"/>
    </location>
</feature>
<dbReference type="EMBL" id="BPQB01000008">
    <property type="protein sequence ID" value="GJE87958.1"/>
    <property type="molecule type" value="Genomic_DNA"/>
</dbReference>
<evidence type="ECO:0000313" key="3">
    <source>
        <dbReference type="Proteomes" id="UP000703269"/>
    </source>
</evidence>
<proteinExistence type="predicted"/>
<organism evidence="2 3">
    <name type="scientific">Phanerochaete sordida</name>
    <dbReference type="NCBI Taxonomy" id="48140"/>
    <lineage>
        <taxon>Eukaryota</taxon>
        <taxon>Fungi</taxon>
        <taxon>Dikarya</taxon>
        <taxon>Basidiomycota</taxon>
        <taxon>Agaricomycotina</taxon>
        <taxon>Agaricomycetes</taxon>
        <taxon>Polyporales</taxon>
        <taxon>Phanerochaetaceae</taxon>
        <taxon>Phanerochaete</taxon>
    </lineage>
</organism>
<feature type="transmembrane region" description="Helical" evidence="1">
    <location>
        <begin position="137"/>
        <end position="160"/>
    </location>
</feature>
<protein>
    <submittedName>
        <fullName evidence="2">Uncharacterized protein</fullName>
    </submittedName>
</protein>
<sequence>MSDSTLPATGTPLFLDRPPLLVVPAVFLLVLSARLAPRKRIFGSPKELSASERFTAQFSFPAISLSLSICLYTSGKAESPLTVETPLARASSEFPEARFCIILMLIATLMLALSQAMSVPIHVTATFGSPTATKGSWLAMMLVASAGFGGTMTGIFMMFGHPSSKQTFVQRVEAIMLWSEICVIVYDVLMVAVYYRMHRAASAETKALLYRLYGVVCLTLMVVLLLTNLHGVVFLLRMPQHGWLDSTLRIGGFVTALHWHMVACFLMSNEVVKHNDAQSAKSGQTEESVNLLESDAAAAANV</sequence>
<reference evidence="2 3" key="1">
    <citation type="submission" date="2021-08" db="EMBL/GenBank/DDBJ databases">
        <title>Draft Genome Sequence of Phanerochaete sordida strain YK-624.</title>
        <authorList>
            <person name="Mori T."/>
            <person name="Dohra H."/>
            <person name="Suzuki T."/>
            <person name="Kawagishi H."/>
            <person name="Hirai H."/>
        </authorList>
    </citation>
    <scope>NUCLEOTIDE SEQUENCE [LARGE SCALE GENOMIC DNA]</scope>
    <source>
        <strain evidence="2 3">YK-624</strain>
    </source>
</reference>
<gene>
    <name evidence="2" type="ORF">PsYK624_040410</name>
</gene>
<keyword evidence="1" id="KW-0812">Transmembrane</keyword>
<feature type="transmembrane region" description="Helical" evidence="1">
    <location>
        <begin position="248"/>
        <end position="268"/>
    </location>
</feature>
<feature type="transmembrane region" description="Helical" evidence="1">
    <location>
        <begin position="99"/>
        <end position="117"/>
    </location>
</feature>
<name>A0A9P3LBE2_9APHY</name>
<comment type="caution">
    <text evidence="2">The sequence shown here is derived from an EMBL/GenBank/DDBJ whole genome shotgun (WGS) entry which is preliminary data.</text>
</comment>
<accession>A0A9P3LBE2</accession>
<dbReference type="Proteomes" id="UP000703269">
    <property type="component" value="Unassembled WGS sequence"/>
</dbReference>
<evidence type="ECO:0000256" key="1">
    <source>
        <dbReference type="SAM" id="Phobius"/>
    </source>
</evidence>
<keyword evidence="1" id="KW-0472">Membrane</keyword>
<feature type="transmembrane region" description="Helical" evidence="1">
    <location>
        <begin position="172"/>
        <end position="195"/>
    </location>
</feature>
<keyword evidence="3" id="KW-1185">Reference proteome</keyword>
<dbReference type="AlphaFoldDB" id="A0A9P3LBE2"/>
<evidence type="ECO:0000313" key="2">
    <source>
        <dbReference type="EMBL" id="GJE87958.1"/>
    </source>
</evidence>
<keyword evidence="1" id="KW-1133">Transmembrane helix</keyword>
<feature type="transmembrane region" description="Helical" evidence="1">
    <location>
        <begin position="20"/>
        <end position="36"/>
    </location>
</feature>